<keyword evidence="4" id="KW-1185">Reference proteome</keyword>
<reference evidence="3 4" key="1">
    <citation type="journal article" date="2014" name="J Genomics">
        <title>Draft Genome Sequence of the Extremely Halophilic Phototrophic Purple Sulfur Bacterium Halorhodospira halochloris.</title>
        <authorList>
            <person name="Singh K.S."/>
            <person name="Kirksey J."/>
            <person name="Hoff W.D."/>
            <person name="Deole R."/>
        </authorList>
    </citation>
    <scope>NUCLEOTIDE SEQUENCE [LARGE SCALE GENOMIC DNA]</scope>
    <source>
        <strain evidence="3 4">A</strain>
    </source>
</reference>
<feature type="region of interest" description="Disordered" evidence="1">
    <location>
        <begin position="1"/>
        <end position="22"/>
    </location>
</feature>
<gene>
    <name evidence="3" type="ORF">M911_07825</name>
</gene>
<protein>
    <recommendedName>
        <fullName evidence="2">DUF7673 domain-containing protein</fullName>
    </recommendedName>
</protein>
<proteinExistence type="predicted"/>
<name>W8KPZ8_9GAMM</name>
<accession>W8KPZ8</accession>
<sequence length="115" mass="12887">MNPDALADPMEQDDTQWQRTQAAREAAGLPALMRLFEVAQTHGGQAATVRRFLLGLYNGDAWPMNLNDLRGLDPSIQADVLAVLAMDMSPRREIHHYVAGAEALLRAWWQRHAKP</sequence>
<dbReference type="KEGG" id="hhc:M911_07825"/>
<reference evidence="4" key="2">
    <citation type="submission" date="2014-02" db="EMBL/GenBank/DDBJ databases">
        <title>Draft Genome Sequence of extremely halophilic bacteria Halorhodospira halochloris.</title>
        <authorList>
            <person name="Singh K.S."/>
        </authorList>
    </citation>
    <scope>NUCLEOTIDE SEQUENCE [LARGE SCALE GENOMIC DNA]</scope>
    <source>
        <strain evidence="4">A</strain>
    </source>
</reference>
<dbReference type="HOGENOM" id="CLU_157792_0_0_6"/>
<evidence type="ECO:0000313" key="3">
    <source>
        <dbReference type="EMBL" id="AHK79082.1"/>
    </source>
</evidence>
<dbReference type="InterPro" id="IPR056090">
    <property type="entry name" value="DUF7673"/>
</dbReference>
<dbReference type="EMBL" id="CP007268">
    <property type="protein sequence ID" value="AHK79082.1"/>
    <property type="molecule type" value="Genomic_DNA"/>
</dbReference>
<evidence type="ECO:0000313" key="4">
    <source>
        <dbReference type="Proteomes" id="UP000019442"/>
    </source>
</evidence>
<evidence type="ECO:0000259" key="2">
    <source>
        <dbReference type="Pfam" id="PF24720"/>
    </source>
</evidence>
<organism evidence="3 4">
    <name type="scientific">Ectothiorhodospira haloalkaliphila</name>
    <dbReference type="NCBI Taxonomy" id="421628"/>
    <lineage>
        <taxon>Bacteria</taxon>
        <taxon>Pseudomonadati</taxon>
        <taxon>Pseudomonadota</taxon>
        <taxon>Gammaproteobacteria</taxon>
        <taxon>Chromatiales</taxon>
        <taxon>Ectothiorhodospiraceae</taxon>
        <taxon>Ectothiorhodospira</taxon>
    </lineage>
</organism>
<feature type="domain" description="DUF7673" evidence="2">
    <location>
        <begin position="30"/>
        <end position="111"/>
    </location>
</feature>
<dbReference type="AlphaFoldDB" id="W8KPZ8"/>
<dbReference type="PATRIC" id="fig|1354791.3.peg.2018"/>
<dbReference type="OrthoDB" id="6717082at2"/>
<dbReference type="Pfam" id="PF24720">
    <property type="entry name" value="DUF7673"/>
    <property type="match status" value="1"/>
</dbReference>
<evidence type="ECO:0000256" key="1">
    <source>
        <dbReference type="SAM" id="MobiDB-lite"/>
    </source>
</evidence>
<dbReference type="Proteomes" id="UP000019442">
    <property type="component" value="Chromosome"/>
</dbReference>
<dbReference type="RefSeq" id="WP_025281510.1">
    <property type="nucleotide sequence ID" value="NZ_CP007268.1"/>
</dbReference>